<comment type="caution">
    <text evidence="1">The sequence shown here is derived from an EMBL/GenBank/DDBJ whole genome shotgun (WGS) entry which is preliminary data.</text>
</comment>
<dbReference type="Gene3D" id="3.40.50.1000">
    <property type="entry name" value="HAD superfamily/HAD-like"/>
    <property type="match status" value="1"/>
</dbReference>
<dbReference type="STRING" id="1121324.CLIT_2c02920"/>
<dbReference type="eggNOG" id="COG0561">
    <property type="taxonomic scope" value="Bacteria"/>
</dbReference>
<dbReference type="GO" id="GO:0005829">
    <property type="term" value="C:cytosol"/>
    <property type="evidence" value="ECO:0007669"/>
    <property type="project" value="TreeGrafter"/>
</dbReference>
<reference evidence="1 2" key="1">
    <citation type="submission" date="2014-03" db="EMBL/GenBank/DDBJ databases">
        <title>Genome sequence of Clostridium litorale W6, DSM 5388.</title>
        <authorList>
            <person name="Poehlein A."/>
            <person name="Jagirdar A."/>
            <person name="Khonsari B."/>
            <person name="Chibani C.M."/>
            <person name="Gutierrez Gutierrez D.A."/>
            <person name="Davydova E."/>
            <person name="Alghaithi H.S."/>
            <person name="Nair K.P."/>
            <person name="Dhamotharan K."/>
            <person name="Chandran L."/>
            <person name="G W."/>
            <person name="Daniel R."/>
        </authorList>
    </citation>
    <scope>NUCLEOTIDE SEQUENCE [LARGE SCALE GENOMIC DNA]</scope>
    <source>
        <strain evidence="1 2">W6</strain>
    </source>
</reference>
<dbReference type="Pfam" id="PF08282">
    <property type="entry name" value="Hydrolase_3"/>
    <property type="match status" value="1"/>
</dbReference>
<accession>A0A069RI65</accession>
<sequence>MEKHLYITDLDGTLLRSNATLSDYSRDTINKLIKEGMNFTFATARSIESSKPITKELEISLPVITANGAFLTDFKTHRHIHVSEIEKCVKKRALEIIHSGGCEPFISSHNNGSDNLYFSNINCEGMNIFYRDRVENKDRRLKKTEDLYGRLFEQVVTFNVINEFDKIERLAGNLEAELGDSLEIHYSEDMYLRGWCWLTAQSKYATKENGIRLLKEFSSLSDSKVVAFGDNVNDIKMIKSADIGVAVANALKEVKLSAKVVIGENDIDSVANYLLGIQNGN</sequence>
<dbReference type="InterPro" id="IPR036412">
    <property type="entry name" value="HAD-like_sf"/>
</dbReference>
<organism evidence="1 2">
    <name type="scientific">Peptoclostridium litorale DSM 5388</name>
    <dbReference type="NCBI Taxonomy" id="1121324"/>
    <lineage>
        <taxon>Bacteria</taxon>
        <taxon>Bacillati</taxon>
        <taxon>Bacillota</taxon>
        <taxon>Clostridia</taxon>
        <taxon>Peptostreptococcales</taxon>
        <taxon>Peptoclostridiaceae</taxon>
        <taxon>Peptoclostridium</taxon>
    </lineage>
</organism>
<dbReference type="OrthoDB" id="9810101at2"/>
<keyword evidence="2" id="KW-1185">Reference proteome</keyword>
<dbReference type="GO" id="GO:0000287">
    <property type="term" value="F:magnesium ion binding"/>
    <property type="evidence" value="ECO:0007669"/>
    <property type="project" value="TreeGrafter"/>
</dbReference>
<keyword evidence="1" id="KW-0378">Hydrolase</keyword>
<dbReference type="AlphaFoldDB" id="A0A069RI65"/>
<dbReference type="SUPFAM" id="SSF56784">
    <property type="entry name" value="HAD-like"/>
    <property type="match status" value="1"/>
</dbReference>
<proteinExistence type="predicted"/>
<dbReference type="Proteomes" id="UP000027946">
    <property type="component" value="Unassembled WGS sequence"/>
</dbReference>
<evidence type="ECO:0000313" key="2">
    <source>
        <dbReference type="Proteomes" id="UP000027946"/>
    </source>
</evidence>
<dbReference type="InterPro" id="IPR000150">
    <property type="entry name" value="Cof"/>
</dbReference>
<name>A0A069RI65_PEPLI</name>
<dbReference type="InterPro" id="IPR023214">
    <property type="entry name" value="HAD_sf"/>
</dbReference>
<dbReference type="NCBIfam" id="TIGR01484">
    <property type="entry name" value="HAD-SF-IIB"/>
    <property type="match status" value="1"/>
</dbReference>
<protein>
    <submittedName>
        <fullName evidence="1">Cof-like hydrolase</fullName>
    </submittedName>
</protein>
<dbReference type="GO" id="GO:0016791">
    <property type="term" value="F:phosphatase activity"/>
    <property type="evidence" value="ECO:0007669"/>
    <property type="project" value="TreeGrafter"/>
</dbReference>
<dbReference type="Gene3D" id="3.30.1240.10">
    <property type="match status" value="1"/>
</dbReference>
<dbReference type="PANTHER" id="PTHR10000:SF8">
    <property type="entry name" value="HAD SUPERFAMILY HYDROLASE-LIKE, TYPE 3"/>
    <property type="match status" value="1"/>
</dbReference>
<gene>
    <name evidence="1" type="ORF">CLIT_2c02920</name>
</gene>
<evidence type="ECO:0000313" key="1">
    <source>
        <dbReference type="EMBL" id="KDR96686.1"/>
    </source>
</evidence>
<dbReference type="EMBL" id="JJMM01000002">
    <property type="protein sequence ID" value="KDR96686.1"/>
    <property type="molecule type" value="Genomic_DNA"/>
</dbReference>
<dbReference type="RefSeq" id="WP_038261273.1">
    <property type="nucleotide sequence ID" value="NZ_FSRH01000001.1"/>
</dbReference>
<dbReference type="InterPro" id="IPR006379">
    <property type="entry name" value="HAD-SF_hydro_IIB"/>
</dbReference>
<dbReference type="PANTHER" id="PTHR10000">
    <property type="entry name" value="PHOSPHOSERINE PHOSPHATASE"/>
    <property type="match status" value="1"/>
</dbReference>
<dbReference type="NCBIfam" id="TIGR00099">
    <property type="entry name" value="Cof-subfamily"/>
    <property type="match status" value="1"/>
</dbReference>